<dbReference type="PROSITE" id="PS50932">
    <property type="entry name" value="HTH_LACI_2"/>
    <property type="match status" value="1"/>
</dbReference>
<evidence type="ECO:0000256" key="3">
    <source>
        <dbReference type="ARBA" id="ARBA00023163"/>
    </source>
</evidence>
<organism evidence="5 6">
    <name type="scientific">Conexibacter woesei (strain DSM 14684 / CCUG 47730 / CIP 108061 / JCM 11494 / NBRC 100937 / ID131577)</name>
    <dbReference type="NCBI Taxonomy" id="469383"/>
    <lineage>
        <taxon>Bacteria</taxon>
        <taxon>Bacillati</taxon>
        <taxon>Actinomycetota</taxon>
        <taxon>Thermoleophilia</taxon>
        <taxon>Solirubrobacterales</taxon>
        <taxon>Conexibacteraceae</taxon>
        <taxon>Conexibacter</taxon>
    </lineage>
</organism>
<dbReference type="STRING" id="469383.Cwoe_0989"/>
<dbReference type="Pfam" id="PF13377">
    <property type="entry name" value="Peripla_BP_3"/>
    <property type="match status" value="1"/>
</dbReference>
<dbReference type="eggNOG" id="COG1609">
    <property type="taxonomic scope" value="Bacteria"/>
</dbReference>
<evidence type="ECO:0000313" key="5">
    <source>
        <dbReference type="EMBL" id="ADB49422.1"/>
    </source>
</evidence>
<dbReference type="PROSITE" id="PS00356">
    <property type="entry name" value="HTH_LACI_1"/>
    <property type="match status" value="1"/>
</dbReference>
<dbReference type="OrthoDB" id="3602807at2"/>
<keyword evidence="1" id="KW-0805">Transcription regulation</keyword>
<dbReference type="KEGG" id="cwo:Cwoe_0989"/>
<evidence type="ECO:0000259" key="4">
    <source>
        <dbReference type="PROSITE" id="PS50932"/>
    </source>
</evidence>
<protein>
    <submittedName>
        <fullName evidence="5">Transcriptional regulator, LacI family</fullName>
    </submittedName>
</protein>
<proteinExistence type="predicted"/>
<dbReference type="SUPFAM" id="SSF53822">
    <property type="entry name" value="Periplasmic binding protein-like I"/>
    <property type="match status" value="1"/>
</dbReference>
<dbReference type="InterPro" id="IPR010982">
    <property type="entry name" value="Lambda_DNA-bd_dom_sf"/>
</dbReference>
<dbReference type="InterPro" id="IPR046335">
    <property type="entry name" value="LacI/GalR-like_sensor"/>
</dbReference>
<dbReference type="SMART" id="SM00354">
    <property type="entry name" value="HTH_LACI"/>
    <property type="match status" value="1"/>
</dbReference>
<dbReference type="Pfam" id="PF00356">
    <property type="entry name" value="LacI"/>
    <property type="match status" value="1"/>
</dbReference>
<dbReference type="PANTHER" id="PTHR30146">
    <property type="entry name" value="LACI-RELATED TRANSCRIPTIONAL REPRESSOR"/>
    <property type="match status" value="1"/>
</dbReference>
<sequence precursor="true">MGIRSQRIGIKEVASAAGVSVTTVSHALNGKGRLPEATRLRVRNVADQLGYRPNVTARNLVVGRTGLLGLAVSQAGGPPFAASDFAYFAQLMMAASTEAIADGYALVLAPADGALDPSGGIAVDGAIIVDPVREDPLVERLRRAGITVVTTGRDPGTGERGYWVDNNHIAGASSMLDHLERRGGRRIALMTSPIEISYTSDVERAYRAWCDERRIEPLVKTTAPDLTERAGYDAALDLLSRPEPPDAIFATYDRLAFGTLMAADARGVKVPDDLLLATTATESQAPEQVNPSLTTLNLHPEEIGRSAARLLVDLLDEQEPAQRHVIVPHRVIARSSTRRGQG</sequence>
<reference evidence="6" key="2">
    <citation type="submission" date="2010-01" db="EMBL/GenBank/DDBJ databases">
        <title>The complete genome of Conexibacter woesei DSM 14684.</title>
        <authorList>
            <consortium name="US DOE Joint Genome Institute (JGI-PGF)"/>
            <person name="Lucas S."/>
            <person name="Copeland A."/>
            <person name="Lapidus A."/>
            <person name="Glavina del Rio T."/>
            <person name="Dalin E."/>
            <person name="Tice H."/>
            <person name="Bruce D."/>
            <person name="Goodwin L."/>
            <person name="Pitluck S."/>
            <person name="Kyrpides N."/>
            <person name="Mavromatis K."/>
            <person name="Ivanova N."/>
            <person name="Mikhailova N."/>
            <person name="Chertkov O."/>
            <person name="Brettin T."/>
            <person name="Detter J.C."/>
            <person name="Han C."/>
            <person name="Larimer F."/>
            <person name="Land M."/>
            <person name="Hauser L."/>
            <person name="Markowitz V."/>
            <person name="Cheng J.-F."/>
            <person name="Hugenholtz P."/>
            <person name="Woyke T."/>
            <person name="Wu D."/>
            <person name="Pukall R."/>
            <person name="Steenblock K."/>
            <person name="Schneider S."/>
            <person name="Klenk H.-P."/>
            <person name="Eisen J.A."/>
        </authorList>
    </citation>
    <scope>NUCLEOTIDE SEQUENCE [LARGE SCALE GENOMIC DNA]</scope>
    <source>
        <strain evidence="6">DSM 14684 / CIP 108061 / JCM 11494 / NBRC 100937 / ID131577</strain>
    </source>
</reference>
<dbReference type="SUPFAM" id="SSF47413">
    <property type="entry name" value="lambda repressor-like DNA-binding domains"/>
    <property type="match status" value="1"/>
</dbReference>
<dbReference type="RefSeq" id="WP_012932475.1">
    <property type="nucleotide sequence ID" value="NC_013739.1"/>
</dbReference>
<accession>D3FCE9</accession>
<dbReference type="EMBL" id="CP001854">
    <property type="protein sequence ID" value="ADB49422.1"/>
    <property type="molecule type" value="Genomic_DNA"/>
</dbReference>
<keyword evidence="2" id="KW-0238">DNA-binding</keyword>
<dbReference type="HOGENOM" id="CLU_037628_6_1_11"/>
<keyword evidence="6" id="KW-1185">Reference proteome</keyword>
<evidence type="ECO:0000313" key="6">
    <source>
        <dbReference type="Proteomes" id="UP000008229"/>
    </source>
</evidence>
<dbReference type="Gene3D" id="3.40.50.2300">
    <property type="match status" value="2"/>
</dbReference>
<dbReference type="InterPro" id="IPR000843">
    <property type="entry name" value="HTH_LacI"/>
</dbReference>
<evidence type="ECO:0000256" key="1">
    <source>
        <dbReference type="ARBA" id="ARBA00023015"/>
    </source>
</evidence>
<dbReference type="AlphaFoldDB" id="D3FCE9"/>
<dbReference type="Gene3D" id="1.10.260.40">
    <property type="entry name" value="lambda repressor-like DNA-binding domains"/>
    <property type="match status" value="1"/>
</dbReference>
<reference evidence="5 6" key="1">
    <citation type="journal article" date="2010" name="Stand. Genomic Sci.">
        <title>Complete genome sequence of Conexibacter woesei type strain (ID131577).</title>
        <authorList>
            <person name="Pukall R."/>
            <person name="Lapidus A."/>
            <person name="Glavina Del Rio T."/>
            <person name="Copeland A."/>
            <person name="Tice H."/>
            <person name="Cheng J.-F."/>
            <person name="Lucas S."/>
            <person name="Chen F."/>
            <person name="Nolan M."/>
            <person name="Bruce D."/>
            <person name="Goodwin L."/>
            <person name="Pitluck S."/>
            <person name="Mavromatis K."/>
            <person name="Ivanova N."/>
            <person name="Ovchinnikova G."/>
            <person name="Pati A."/>
            <person name="Chen A."/>
            <person name="Palaniappan K."/>
            <person name="Land M."/>
            <person name="Hauser L."/>
            <person name="Chang Y.-J."/>
            <person name="Jeffries C.D."/>
            <person name="Chain P."/>
            <person name="Meincke L."/>
            <person name="Sims D."/>
            <person name="Brettin T."/>
            <person name="Detter J.C."/>
            <person name="Rohde M."/>
            <person name="Goeker M."/>
            <person name="Bristow J."/>
            <person name="Eisen J.A."/>
            <person name="Markowitz V."/>
            <person name="Kyrpides N.C."/>
            <person name="Klenk H.-P."/>
            <person name="Hugenholtz P."/>
        </authorList>
    </citation>
    <scope>NUCLEOTIDE SEQUENCE [LARGE SCALE GENOMIC DNA]</scope>
    <source>
        <strain evidence="6">DSM 14684 / CIP 108061 / JCM 11494 / NBRC 100937 / ID131577</strain>
    </source>
</reference>
<dbReference type="PANTHER" id="PTHR30146:SF153">
    <property type="entry name" value="LACTOSE OPERON REPRESSOR"/>
    <property type="match status" value="1"/>
</dbReference>
<dbReference type="Proteomes" id="UP000008229">
    <property type="component" value="Chromosome"/>
</dbReference>
<feature type="domain" description="HTH lacI-type" evidence="4">
    <location>
        <begin position="8"/>
        <end position="62"/>
    </location>
</feature>
<dbReference type="InterPro" id="IPR028082">
    <property type="entry name" value="Peripla_BP_I"/>
</dbReference>
<keyword evidence="3" id="KW-0804">Transcription</keyword>
<dbReference type="GO" id="GO:0003700">
    <property type="term" value="F:DNA-binding transcription factor activity"/>
    <property type="evidence" value="ECO:0007669"/>
    <property type="project" value="TreeGrafter"/>
</dbReference>
<dbReference type="GO" id="GO:0000976">
    <property type="term" value="F:transcription cis-regulatory region binding"/>
    <property type="evidence" value="ECO:0007669"/>
    <property type="project" value="TreeGrafter"/>
</dbReference>
<gene>
    <name evidence="5" type="ordered locus">Cwoe_0989</name>
</gene>
<evidence type="ECO:0000256" key="2">
    <source>
        <dbReference type="ARBA" id="ARBA00023125"/>
    </source>
</evidence>
<dbReference type="CDD" id="cd01392">
    <property type="entry name" value="HTH_LacI"/>
    <property type="match status" value="1"/>
</dbReference>
<name>D3FCE9_CONWI</name>